<proteinExistence type="predicted"/>
<comment type="caution">
    <text evidence="1">The sequence shown here is derived from an EMBL/GenBank/DDBJ whole genome shotgun (WGS) entry which is preliminary data.</text>
</comment>
<accession>A0A8X6QMY6</accession>
<evidence type="ECO:0000313" key="1">
    <source>
        <dbReference type="EMBL" id="GFU27498.1"/>
    </source>
</evidence>
<sequence>MQIGSALGGNLEDGVLSGLSTLRNDSAINVICDGEKVVLSTLLGLKDATVNFKWKRRFLFTFEGSIWTKAEDTQFDLEVTLDMTDGIKLDVTNTLLTKFEGFTFGFSGLGPLNPIIKILGNIIMNLWSKQIADEIQTLLKDMLESELSKLSITF</sequence>
<gene>
    <name evidence="1" type="primary">NCL1_28634</name>
    <name evidence="1" type="ORF">NPIL_30251</name>
</gene>
<reference evidence="1" key="1">
    <citation type="submission" date="2020-08" db="EMBL/GenBank/DDBJ databases">
        <title>Multicomponent nature underlies the extraordinary mechanical properties of spider dragline silk.</title>
        <authorList>
            <person name="Kono N."/>
            <person name="Nakamura H."/>
            <person name="Mori M."/>
            <person name="Yoshida Y."/>
            <person name="Ohtoshi R."/>
            <person name="Malay A.D."/>
            <person name="Moran D.A.P."/>
            <person name="Tomita M."/>
            <person name="Numata K."/>
            <person name="Arakawa K."/>
        </authorList>
    </citation>
    <scope>NUCLEOTIDE SEQUENCE</scope>
</reference>
<dbReference type="EMBL" id="BMAW01032859">
    <property type="protein sequence ID" value="GFU27498.1"/>
    <property type="molecule type" value="Genomic_DNA"/>
</dbReference>
<name>A0A8X6QMY6_NEPPI</name>
<protein>
    <submittedName>
        <fullName evidence="1">Uncharacterized protein</fullName>
    </submittedName>
</protein>
<keyword evidence="2" id="KW-1185">Reference proteome</keyword>
<organism evidence="1 2">
    <name type="scientific">Nephila pilipes</name>
    <name type="common">Giant wood spider</name>
    <name type="synonym">Nephila maculata</name>
    <dbReference type="NCBI Taxonomy" id="299642"/>
    <lineage>
        <taxon>Eukaryota</taxon>
        <taxon>Metazoa</taxon>
        <taxon>Ecdysozoa</taxon>
        <taxon>Arthropoda</taxon>
        <taxon>Chelicerata</taxon>
        <taxon>Arachnida</taxon>
        <taxon>Araneae</taxon>
        <taxon>Araneomorphae</taxon>
        <taxon>Entelegynae</taxon>
        <taxon>Araneoidea</taxon>
        <taxon>Nephilidae</taxon>
        <taxon>Nephila</taxon>
    </lineage>
</organism>
<dbReference type="Pfam" id="PF16984">
    <property type="entry name" value="Grp7_allergen"/>
    <property type="match status" value="1"/>
</dbReference>
<dbReference type="OrthoDB" id="6433578at2759"/>
<dbReference type="Proteomes" id="UP000887013">
    <property type="component" value="Unassembled WGS sequence"/>
</dbReference>
<evidence type="ECO:0000313" key="2">
    <source>
        <dbReference type="Proteomes" id="UP000887013"/>
    </source>
</evidence>
<dbReference type="Gene3D" id="3.15.10.50">
    <property type="match status" value="1"/>
</dbReference>
<dbReference type="InterPro" id="IPR020234">
    <property type="entry name" value="Mite_allergen_group-7"/>
</dbReference>
<dbReference type="InterPro" id="IPR038602">
    <property type="entry name" value="Mite_allergen_7_sf"/>
</dbReference>
<dbReference type="AlphaFoldDB" id="A0A8X6QMY6"/>